<dbReference type="Proteomes" id="UP000596661">
    <property type="component" value="Chromosome 2"/>
</dbReference>
<reference evidence="1" key="1">
    <citation type="submission" date="2018-11" db="EMBL/GenBank/DDBJ databases">
        <authorList>
            <person name="Grassa J C."/>
        </authorList>
    </citation>
    <scope>NUCLEOTIDE SEQUENCE [LARGE SCALE GENOMIC DNA]</scope>
</reference>
<proteinExistence type="predicted"/>
<evidence type="ECO:0000313" key="2">
    <source>
        <dbReference type="Proteomes" id="UP000596661"/>
    </source>
</evidence>
<organism evidence="1 2">
    <name type="scientific">Cannabis sativa</name>
    <name type="common">Hemp</name>
    <name type="synonym">Marijuana</name>
    <dbReference type="NCBI Taxonomy" id="3483"/>
    <lineage>
        <taxon>Eukaryota</taxon>
        <taxon>Viridiplantae</taxon>
        <taxon>Streptophyta</taxon>
        <taxon>Embryophyta</taxon>
        <taxon>Tracheophyta</taxon>
        <taxon>Spermatophyta</taxon>
        <taxon>Magnoliopsida</taxon>
        <taxon>eudicotyledons</taxon>
        <taxon>Gunneridae</taxon>
        <taxon>Pentapetalae</taxon>
        <taxon>rosids</taxon>
        <taxon>fabids</taxon>
        <taxon>Rosales</taxon>
        <taxon>Cannabaceae</taxon>
        <taxon>Cannabis</taxon>
    </lineage>
</organism>
<accession>A0A803NZD3</accession>
<keyword evidence="2" id="KW-1185">Reference proteome</keyword>
<evidence type="ECO:0000313" key="1">
    <source>
        <dbReference type="EnsemblPlants" id="cds.evm.model.02.2935"/>
    </source>
</evidence>
<reference evidence="1" key="2">
    <citation type="submission" date="2021-03" db="UniProtKB">
        <authorList>
            <consortium name="EnsemblPlants"/>
        </authorList>
    </citation>
    <scope>IDENTIFICATION</scope>
</reference>
<name>A0A803NZD3_CANSA</name>
<evidence type="ECO:0008006" key="3">
    <source>
        <dbReference type="Google" id="ProtNLM"/>
    </source>
</evidence>
<protein>
    <recommendedName>
        <fullName evidence="3">RNase H type-1 domain-containing protein</fullName>
    </recommendedName>
</protein>
<dbReference type="Gramene" id="evm.model.02.2935">
    <property type="protein sequence ID" value="cds.evm.model.02.2935"/>
    <property type="gene ID" value="evm.TU.02.2935"/>
</dbReference>
<dbReference type="AlphaFoldDB" id="A0A803NZD3"/>
<dbReference type="EMBL" id="UZAU01000238">
    <property type="status" value="NOT_ANNOTATED_CDS"/>
    <property type="molecule type" value="Genomic_DNA"/>
</dbReference>
<dbReference type="EnsemblPlants" id="evm.model.02.2935">
    <property type="protein sequence ID" value="cds.evm.model.02.2935"/>
    <property type="gene ID" value="evm.TU.02.2935"/>
</dbReference>
<sequence>MLGGTSIDEKGGKGIGFCGAWLGERARNHGIHLTAWDKICLPKSRGGLGFRKTKEMNQGSTPILVEDWCPPLQDWIKLNCDVKVELESSCVAVVAIGHFSEVAWVNTTTLDFSDALCSEAASCCLALDMTKLKGYKFIIMESDSRVVINSLN</sequence>